<dbReference type="GO" id="GO:0031047">
    <property type="term" value="P:regulatory ncRNA-mediated gene silencing"/>
    <property type="evidence" value="ECO:0007669"/>
    <property type="project" value="UniProtKB-UniRule"/>
</dbReference>
<dbReference type="GO" id="GO:0030014">
    <property type="term" value="C:CCR4-NOT complex"/>
    <property type="evidence" value="ECO:0007669"/>
    <property type="project" value="UniProtKB-UniRule"/>
</dbReference>
<reference evidence="4" key="2">
    <citation type="submission" date="2015-11" db="EMBL/GenBank/DDBJ databases">
        <authorList>
            <person name="Zhang Y."/>
            <person name="Guo Z."/>
        </authorList>
    </citation>
    <scope>NUCLEOTIDE SEQUENCE</scope>
</reference>
<dbReference type="eggNOG" id="KOG2471">
    <property type="taxonomic scope" value="Eukaryota"/>
</dbReference>
<dbReference type="GO" id="GO:0017148">
    <property type="term" value="P:negative regulation of translation"/>
    <property type="evidence" value="ECO:0007669"/>
    <property type="project" value="TreeGrafter"/>
</dbReference>
<proteinExistence type="inferred from homology"/>
<dbReference type="PANTHER" id="PTHR12979">
    <property type="entry name" value="CCR4-NOT TRANSCRIPTION COMPLEX SUBUNIT 10"/>
    <property type="match status" value="1"/>
</dbReference>
<comment type="function">
    <text evidence="2">Component of the CCR4-NOT complex which is one of the major cellular mRNA deadenylases and is linked to various cellular processes including bulk mRNA degradation, miRNA-mediated repression, translational repression during translational initiation and general transcription regulation.</text>
</comment>
<comment type="similarity">
    <text evidence="1 2">Belongs to the CNOT10 family.</text>
</comment>
<keyword evidence="5" id="KW-1185">Reference proteome</keyword>
<evidence type="ECO:0000256" key="1">
    <source>
        <dbReference type="ARBA" id="ARBA00010080"/>
    </source>
</evidence>
<dbReference type="AlphaFoldDB" id="A0A068YE50"/>
<comment type="subcellular location">
    <subcellularLocation>
        <location evidence="2">Cytoplasm</location>
    </subcellularLocation>
    <subcellularLocation>
        <location evidence="2">Nucleus</location>
    </subcellularLocation>
</comment>
<keyword evidence="2" id="KW-0539">Nucleus</keyword>
<gene>
    <name evidence="4" type="ORF">EmuJ_001076100</name>
</gene>
<keyword evidence="2" id="KW-0804">Transcription</keyword>
<evidence type="ECO:0000313" key="4">
    <source>
        <dbReference type="EMBL" id="CDS43034.1"/>
    </source>
</evidence>
<dbReference type="Proteomes" id="UP000017246">
    <property type="component" value="Unassembled WGS sequence"/>
</dbReference>
<dbReference type="STRING" id="6211.A0A068YE50"/>
<feature type="region of interest" description="Disordered" evidence="3">
    <location>
        <begin position="878"/>
        <end position="919"/>
    </location>
</feature>
<dbReference type="GO" id="GO:0005634">
    <property type="term" value="C:nucleus"/>
    <property type="evidence" value="ECO:0007669"/>
    <property type="project" value="UniProtKB-SubCell"/>
</dbReference>
<dbReference type="GO" id="GO:0005737">
    <property type="term" value="C:cytoplasm"/>
    <property type="evidence" value="ECO:0007669"/>
    <property type="project" value="UniProtKB-SubCell"/>
</dbReference>
<evidence type="ECO:0000313" key="5">
    <source>
        <dbReference type="Proteomes" id="UP000017246"/>
    </source>
</evidence>
<dbReference type="Gene3D" id="1.25.40.10">
    <property type="entry name" value="Tetratricopeptide repeat domain"/>
    <property type="match status" value="1"/>
</dbReference>
<keyword evidence="2" id="KW-0943">RNA-mediated gene silencing</keyword>
<reference evidence="4" key="1">
    <citation type="journal article" date="2013" name="Nature">
        <title>The genomes of four tapeworm species reveal adaptations to parasitism.</title>
        <authorList>
            <person name="Tsai I.J."/>
            <person name="Zarowiecki M."/>
            <person name="Holroyd N."/>
            <person name="Garciarrubio A."/>
            <person name="Sanchez-Flores A."/>
            <person name="Brooks K.L."/>
            <person name="Tracey A."/>
            <person name="Bobes R.J."/>
            <person name="Fragoso G."/>
            <person name="Sciutto E."/>
            <person name="Aslett M."/>
            <person name="Beasley H."/>
            <person name="Bennett H.M."/>
            <person name="Cai J."/>
            <person name="Camicia F."/>
            <person name="Clark R."/>
            <person name="Cucher M."/>
            <person name="De Silva N."/>
            <person name="Day T.A."/>
            <person name="Deplazes P."/>
            <person name="Estrada K."/>
            <person name="Fernandez C."/>
            <person name="Holland P.W."/>
            <person name="Hou J."/>
            <person name="Hu S."/>
            <person name="Huckvale T."/>
            <person name="Hung S.S."/>
            <person name="Kamenetzky L."/>
            <person name="Keane J.A."/>
            <person name="Kiss F."/>
            <person name="Koziol U."/>
            <person name="Lambert O."/>
            <person name="Liu K."/>
            <person name="Luo X."/>
            <person name="Luo Y."/>
            <person name="Macchiaroli N."/>
            <person name="Nichol S."/>
            <person name="Paps J."/>
            <person name="Parkinson J."/>
            <person name="Pouchkina-Stantcheva N."/>
            <person name="Riddiford N."/>
            <person name="Rosenzvit M."/>
            <person name="Salinas G."/>
            <person name="Wasmuth J.D."/>
            <person name="Zamanian M."/>
            <person name="Zheng Y."/>
            <person name="Cai X."/>
            <person name="Soberon X."/>
            <person name="Olson P.D."/>
            <person name="Laclette J.P."/>
            <person name="Brehm K."/>
            <person name="Berriman M."/>
            <person name="Garciarrubio A."/>
            <person name="Bobes R.J."/>
            <person name="Fragoso G."/>
            <person name="Sanchez-Flores A."/>
            <person name="Estrada K."/>
            <person name="Cevallos M.A."/>
            <person name="Morett E."/>
            <person name="Gonzalez V."/>
            <person name="Portillo T."/>
            <person name="Ochoa-Leyva A."/>
            <person name="Jose M.V."/>
            <person name="Sciutto E."/>
            <person name="Landa A."/>
            <person name="Jimenez L."/>
            <person name="Valdes V."/>
            <person name="Carrero J.C."/>
            <person name="Larralde C."/>
            <person name="Morales-Montor J."/>
            <person name="Limon-Lason J."/>
            <person name="Soberon X."/>
            <person name="Laclette J.P."/>
        </authorList>
    </citation>
    <scope>NUCLEOTIDE SEQUENCE [LARGE SCALE GENOMIC DNA]</scope>
</reference>
<keyword evidence="2" id="KW-0810">Translation regulation</keyword>
<accession>A0A068YE50</accession>
<dbReference type="PANTHER" id="PTHR12979:SF5">
    <property type="entry name" value="CCR4-NOT TRANSCRIPTION COMPLEX SUBUNIT 10"/>
    <property type="match status" value="1"/>
</dbReference>
<dbReference type="OrthoDB" id="25157at2759"/>
<dbReference type="SUPFAM" id="SSF48452">
    <property type="entry name" value="TPR-like"/>
    <property type="match status" value="1"/>
</dbReference>
<dbReference type="OMA" id="RAVVNFY"/>
<name>A0A068YE50_ECHMU</name>
<keyword evidence="2" id="KW-0805">Transcription regulation</keyword>
<dbReference type="InterPro" id="IPR039740">
    <property type="entry name" value="CNOT10"/>
</dbReference>
<protein>
    <recommendedName>
        <fullName evidence="2">CCR4-NOT transcription complex subunit 10</fullName>
    </recommendedName>
</protein>
<keyword evidence="2" id="KW-0963">Cytoplasm</keyword>
<evidence type="ECO:0000256" key="3">
    <source>
        <dbReference type="SAM" id="MobiDB-lite"/>
    </source>
</evidence>
<evidence type="ECO:0000256" key="2">
    <source>
        <dbReference type="RuleBase" id="RU367083"/>
    </source>
</evidence>
<dbReference type="GO" id="GO:0006402">
    <property type="term" value="P:mRNA catabolic process"/>
    <property type="evidence" value="ECO:0007669"/>
    <property type="project" value="TreeGrafter"/>
</dbReference>
<feature type="compositionally biased region" description="Polar residues" evidence="3">
    <location>
        <begin position="880"/>
        <end position="890"/>
    </location>
</feature>
<organism evidence="4 5">
    <name type="scientific">Echinococcus multilocularis</name>
    <name type="common">Fox tapeworm</name>
    <dbReference type="NCBI Taxonomy" id="6211"/>
    <lineage>
        <taxon>Eukaryota</taxon>
        <taxon>Metazoa</taxon>
        <taxon>Spiralia</taxon>
        <taxon>Lophotrochozoa</taxon>
        <taxon>Platyhelminthes</taxon>
        <taxon>Cestoda</taxon>
        <taxon>Eucestoda</taxon>
        <taxon>Cyclophyllidea</taxon>
        <taxon>Taeniidae</taxon>
        <taxon>Echinococcus</taxon>
    </lineage>
</organism>
<sequence length="919" mass="101153">MSEQYSPGEATLAAEATDYYSRSQLGSCFSHMKKLNSMRPDDPKVLANMALIEFIHQNNMTRSDEYLSQLRKAAILAGSSIFVTGDSDIHAALRPISPTAEQSIISIHYNYALVLFYQRQYVRSERMIAGLLGIATADASPASIQFPLGAGALLSQKCFLLWMDLCLCLQKPQRVFEFASYWLQQLNSSGEGVGNLVKVEVMEVLREIARPLRVFRLRACLLTGRIRIAQEEAGQLSQSSNASDDKSWDTSKSLEYARAQLSYLQQDHTKTVKRLNTLLPSESTSSPTSVEWESSLVWNNLSLTYFRAGHLGLAMLEARAALRRTKSLADEATASATEVRRLVNRTPLHQLSASRHYELLYNTGVQLLLGQKHPETAFNALLTVVKSYPRNPRLWLRLAECCVKVHRPDNLNDWSAESRASCLLRAVGEGAARKLIIGADVGPPKSSSIGSTSTSEANLSLEFAVQCLRNAAFLLPRPPIDLDTSTSPPDQLPVDRLRSALLKWAAEQTILVPPSSQPLSGMALLQVISAILVTSAYVALCLEDPVEAIYYAEQLLSVGPPSPRPATGTTDNAFIWIGLVAPPAHRYLAKMYLAEAQIAIDQVAEASMSLLSKDCVISVERTPALSVHTLRSYAFLQRECACLSPAFLLPQTHSLCGLRTDASASSSTSTGAKNSNSDLKRLIQLHKEQCEVEPILCQSVNPKSPDFPSFVDQAIGVLLYNMAVCFAVRGDLPRVRHLLENAAPSLLVNFLDPTSRAPVRHGSEEHQRLLYPTDATMSGISRLLNTHHLPRQFLLLWLYLEMREDRALSAVHFLRTHIGDVAFDSHLTDISARELSVGERGAGGDSVSIMTFDGGGGMERPEIPTESLTRHVSMVAPLKPTSSSRSTPLQIHNPPPLSLSKSSTAPRWTDADWPPLQEW</sequence>
<dbReference type="InterPro" id="IPR011990">
    <property type="entry name" value="TPR-like_helical_dom_sf"/>
</dbReference>
<dbReference type="EMBL" id="LN902842">
    <property type="protein sequence ID" value="CDS43034.1"/>
    <property type="molecule type" value="Genomic_DNA"/>
</dbReference>